<feature type="transmembrane region" description="Helical" evidence="1">
    <location>
        <begin position="99"/>
        <end position="120"/>
    </location>
</feature>
<evidence type="ECO:0000313" key="2">
    <source>
        <dbReference type="EMBL" id="MBC8576081.1"/>
    </source>
</evidence>
<evidence type="ECO:0000256" key="1">
    <source>
        <dbReference type="SAM" id="Phobius"/>
    </source>
</evidence>
<proteinExistence type="predicted"/>
<accession>A0ABR7NI52</accession>
<dbReference type="Proteomes" id="UP000658131">
    <property type="component" value="Unassembled WGS sequence"/>
</dbReference>
<keyword evidence="1" id="KW-1133">Transmembrane helix</keyword>
<keyword evidence="1" id="KW-0812">Transmembrane</keyword>
<dbReference type="EMBL" id="JACRTB010000008">
    <property type="protein sequence ID" value="MBC8576081.1"/>
    <property type="molecule type" value="Genomic_DNA"/>
</dbReference>
<name>A0ABR7NI52_9FIRM</name>
<gene>
    <name evidence="2" type="ORF">H8717_06625</name>
</gene>
<evidence type="ECO:0000313" key="3">
    <source>
        <dbReference type="Proteomes" id="UP000658131"/>
    </source>
</evidence>
<comment type="caution">
    <text evidence="2">The sequence shown here is derived from an EMBL/GenBank/DDBJ whole genome shotgun (WGS) entry which is preliminary data.</text>
</comment>
<keyword evidence="1" id="KW-0472">Membrane</keyword>
<sequence>MACFLVPAAEAAVTTIAAKAMKSKERGLPVHKVAVGSGFEDVEAIPFSKKLNWLSKLLWGGSALLCFEHVWHGEVVPFFPFLTAASDPAEAAVMLDEMASVGGSMALFLTGAWAVMLFAAHKIQKKALYPQLSAK</sequence>
<protein>
    <submittedName>
        <fullName evidence="2">Uncharacterized protein</fullName>
    </submittedName>
</protein>
<reference evidence="2 3" key="1">
    <citation type="submission" date="2020-08" db="EMBL/GenBank/DDBJ databases">
        <title>Genome public.</title>
        <authorList>
            <person name="Liu C."/>
            <person name="Sun Q."/>
        </authorList>
    </citation>
    <scope>NUCLEOTIDE SEQUENCE [LARGE SCALE GENOMIC DNA]</scope>
    <source>
        <strain evidence="2 3">BX1</strain>
    </source>
</reference>
<organism evidence="2 3">
    <name type="scientific">Yanshouia hominis</name>
    <dbReference type="NCBI Taxonomy" id="2763673"/>
    <lineage>
        <taxon>Bacteria</taxon>
        <taxon>Bacillati</taxon>
        <taxon>Bacillota</taxon>
        <taxon>Clostridia</taxon>
        <taxon>Eubacteriales</taxon>
        <taxon>Oscillospiraceae</taxon>
        <taxon>Yanshouia</taxon>
    </lineage>
</organism>
<keyword evidence="3" id="KW-1185">Reference proteome</keyword>